<name>A0A6G1WVJ5_9HYPH</name>
<dbReference type="EMBL" id="WISB01000218">
    <property type="protein sequence ID" value="MQW73673.1"/>
    <property type="molecule type" value="Genomic_DNA"/>
</dbReference>
<feature type="compositionally biased region" description="Basic and acidic residues" evidence="1">
    <location>
        <begin position="1"/>
        <end position="11"/>
    </location>
</feature>
<feature type="compositionally biased region" description="Basic and acidic residues" evidence="1">
    <location>
        <begin position="50"/>
        <end position="59"/>
    </location>
</feature>
<feature type="region of interest" description="Disordered" evidence="1">
    <location>
        <begin position="1"/>
        <end position="65"/>
    </location>
</feature>
<proteinExistence type="predicted"/>
<protein>
    <submittedName>
        <fullName evidence="2">Uncharacterized protein</fullName>
    </submittedName>
</protein>
<comment type="caution">
    <text evidence="2">The sequence shown here is derived from an EMBL/GenBank/DDBJ whole genome shotgun (WGS) entry which is preliminary data.</text>
</comment>
<evidence type="ECO:0000256" key="1">
    <source>
        <dbReference type="SAM" id="MobiDB-lite"/>
    </source>
</evidence>
<evidence type="ECO:0000313" key="2">
    <source>
        <dbReference type="EMBL" id="MQW73673.1"/>
    </source>
</evidence>
<dbReference type="RefSeq" id="WP_127587610.1">
    <property type="nucleotide sequence ID" value="NZ_RPJX01000074.1"/>
</dbReference>
<reference evidence="2" key="1">
    <citation type="journal article" date="2013" name="Genome Biol.">
        <title>Comparative genomics of the core and accessory genomes of 48 Sinorhizobium strains comprising five genospecies.</title>
        <authorList>
            <person name="Sugawara M."/>
            <person name="Epstein B."/>
            <person name="Badgley B.D."/>
            <person name="Unno T."/>
            <person name="Xu L."/>
            <person name="Reese J."/>
            <person name="Gyaneshwar P."/>
            <person name="Denny R."/>
            <person name="Mudge J."/>
            <person name="Bharti A.K."/>
            <person name="Farmer A.D."/>
            <person name="May G.D."/>
            <person name="Woodward J.E."/>
            <person name="Medigue C."/>
            <person name="Vallenet D."/>
            <person name="Lajus A."/>
            <person name="Rouy Z."/>
            <person name="Martinez-Vaz B."/>
            <person name="Tiffin P."/>
            <person name="Young N.D."/>
            <person name="Sadowsky M.J."/>
        </authorList>
    </citation>
    <scope>NUCLEOTIDE SEQUENCE</scope>
    <source>
        <strain evidence="2">M1</strain>
    </source>
</reference>
<dbReference type="AlphaFoldDB" id="A0A6G1WVJ5"/>
<sequence length="65" mass="6914">MSDRKDDKRTEQPAPTRKGVPPEMELEPVPLPDEVPETGTAAGKPAARGDQSEPNKKTSEGAGDD</sequence>
<gene>
    <name evidence="2" type="ORF">GHJ91_32705</name>
</gene>
<organism evidence="2">
    <name type="scientific">Sinorhizobium medicae</name>
    <dbReference type="NCBI Taxonomy" id="110321"/>
    <lineage>
        <taxon>Bacteria</taxon>
        <taxon>Pseudomonadati</taxon>
        <taxon>Pseudomonadota</taxon>
        <taxon>Alphaproteobacteria</taxon>
        <taxon>Hyphomicrobiales</taxon>
        <taxon>Rhizobiaceae</taxon>
        <taxon>Sinorhizobium/Ensifer group</taxon>
        <taxon>Sinorhizobium</taxon>
    </lineage>
</organism>
<accession>A0A6G1WVJ5</accession>